<accession>A0A087U000</accession>
<dbReference type="AlphaFoldDB" id="A0A087U000"/>
<dbReference type="EMBL" id="KK117514">
    <property type="protein sequence ID" value="KFM70689.1"/>
    <property type="molecule type" value="Genomic_DNA"/>
</dbReference>
<reference evidence="1 2" key="1">
    <citation type="submission" date="2013-11" db="EMBL/GenBank/DDBJ databases">
        <title>Genome sequencing of Stegodyphus mimosarum.</title>
        <authorList>
            <person name="Bechsgaard J."/>
        </authorList>
    </citation>
    <scope>NUCLEOTIDE SEQUENCE [LARGE SCALE GENOMIC DNA]</scope>
</reference>
<feature type="non-terminal residue" evidence="1">
    <location>
        <position position="1"/>
    </location>
</feature>
<keyword evidence="2" id="KW-1185">Reference proteome</keyword>
<sequence length="37" mass="4255">TFDGIFPAIDLQNPVLGTFKMHSFSIMTLLRKYLIIL</sequence>
<gene>
    <name evidence="1" type="ORF">X975_12450</name>
</gene>
<organism evidence="1 2">
    <name type="scientific">Stegodyphus mimosarum</name>
    <name type="common">African social velvet spider</name>
    <dbReference type="NCBI Taxonomy" id="407821"/>
    <lineage>
        <taxon>Eukaryota</taxon>
        <taxon>Metazoa</taxon>
        <taxon>Ecdysozoa</taxon>
        <taxon>Arthropoda</taxon>
        <taxon>Chelicerata</taxon>
        <taxon>Arachnida</taxon>
        <taxon>Araneae</taxon>
        <taxon>Araneomorphae</taxon>
        <taxon>Entelegynae</taxon>
        <taxon>Eresoidea</taxon>
        <taxon>Eresidae</taxon>
        <taxon>Stegodyphus</taxon>
    </lineage>
</organism>
<proteinExistence type="predicted"/>
<name>A0A087U000_STEMI</name>
<evidence type="ECO:0000313" key="1">
    <source>
        <dbReference type="EMBL" id="KFM70689.1"/>
    </source>
</evidence>
<feature type="non-terminal residue" evidence="1">
    <location>
        <position position="37"/>
    </location>
</feature>
<protein>
    <submittedName>
        <fullName evidence="1">Uncharacterized protein</fullName>
    </submittedName>
</protein>
<evidence type="ECO:0000313" key="2">
    <source>
        <dbReference type="Proteomes" id="UP000054359"/>
    </source>
</evidence>
<dbReference type="Proteomes" id="UP000054359">
    <property type="component" value="Unassembled WGS sequence"/>
</dbReference>